<dbReference type="EMBL" id="CAAJGR010000034">
    <property type="protein sequence ID" value="VHO06641.1"/>
    <property type="molecule type" value="Genomic_DNA"/>
</dbReference>
<dbReference type="AlphaFoldDB" id="A0A486XVW2"/>
<evidence type="ECO:0000313" key="1">
    <source>
        <dbReference type="EMBL" id="VHO06641.1"/>
    </source>
</evidence>
<dbReference type="Pfam" id="PF08889">
    <property type="entry name" value="WbqC"/>
    <property type="match status" value="1"/>
</dbReference>
<name>A0A486XVW2_9GAMM</name>
<protein>
    <recommendedName>
        <fullName evidence="2">WbqC-like protein</fullName>
    </recommendedName>
</protein>
<reference evidence="1" key="1">
    <citation type="submission" date="2019-04" db="EMBL/GenBank/DDBJ databases">
        <authorList>
            <person name="Brambilla D."/>
        </authorList>
    </citation>
    <scope>NUCLEOTIDE SEQUENCE</scope>
    <source>
        <strain evidence="1">BAL1</strain>
    </source>
</reference>
<proteinExistence type="predicted"/>
<dbReference type="InterPro" id="IPR014985">
    <property type="entry name" value="WbqC"/>
</dbReference>
<gene>
    <name evidence="1" type="ORF">BAL341_3653</name>
</gene>
<organism evidence="1">
    <name type="scientific">Rheinheimera sp. BAL341</name>
    <dbReference type="NCBI Taxonomy" id="1708203"/>
    <lineage>
        <taxon>Bacteria</taxon>
        <taxon>Pseudomonadati</taxon>
        <taxon>Pseudomonadota</taxon>
        <taxon>Gammaproteobacteria</taxon>
        <taxon>Chromatiales</taxon>
        <taxon>Chromatiaceae</taxon>
        <taxon>Rheinheimera</taxon>
    </lineage>
</organism>
<sequence>MHQSQYIPWPPYFRKMAQADIFILMDCVQYQKNGVQNRNMINSANGAMWLTIPVSGSIDQAINQKLPVNDIWRKKHVQSIRSSYARAPYFSRYFDTFAELIMSSGPDLHSINYALINVFRQLLAIDNKLILLSELNIQNKKNQLVVDSCVAVGADLYVSGAGAVDYLDVNSFISAGIKVGFLANEMPVYCHNHLNETKGLSMLDWLMHDDINNIKHYLHKPMELRYD</sequence>
<evidence type="ECO:0008006" key="2">
    <source>
        <dbReference type="Google" id="ProtNLM"/>
    </source>
</evidence>
<accession>A0A486XVW2</accession>